<sequence>MQALHIVVIYTVLECSPYRIRKTLFCLAASSG</sequence>
<keyword evidence="2" id="KW-1185">Reference proteome</keyword>
<dbReference type="AlphaFoldDB" id="A0A183K1W0"/>
<dbReference type="WBParaSite" id="SCUD_0000897301-mRNA-1">
    <property type="protein sequence ID" value="SCUD_0000897301-mRNA-1"/>
    <property type="gene ID" value="SCUD_0000897301"/>
</dbReference>
<dbReference type="Proteomes" id="UP000279833">
    <property type="component" value="Unassembled WGS sequence"/>
</dbReference>
<name>A0A183K1W0_9TREM</name>
<evidence type="ECO:0000313" key="3">
    <source>
        <dbReference type="WBParaSite" id="SCUD_0000897301-mRNA-1"/>
    </source>
</evidence>
<reference evidence="3" key="1">
    <citation type="submission" date="2016-06" db="UniProtKB">
        <authorList>
            <consortium name="WormBaseParasite"/>
        </authorList>
    </citation>
    <scope>IDENTIFICATION</scope>
</reference>
<accession>A0A183K1W0</accession>
<reference evidence="1 2" key="2">
    <citation type="submission" date="2018-11" db="EMBL/GenBank/DDBJ databases">
        <authorList>
            <consortium name="Pathogen Informatics"/>
        </authorList>
    </citation>
    <scope>NUCLEOTIDE SEQUENCE [LARGE SCALE GENOMIC DNA]</scope>
    <source>
        <strain evidence="1">Dakar</strain>
        <strain evidence="2">Dakar, Senegal</strain>
    </source>
</reference>
<proteinExistence type="predicted"/>
<evidence type="ECO:0000313" key="1">
    <source>
        <dbReference type="EMBL" id="VDP33505.1"/>
    </source>
</evidence>
<dbReference type="EMBL" id="UZAK01033001">
    <property type="protein sequence ID" value="VDP33505.1"/>
    <property type="molecule type" value="Genomic_DNA"/>
</dbReference>
<gene>
    <name evidence="1" type="ORF">SCUD_LOCUS8973</name>
</gene>
<organism evidence="3">
    <name type="scientific">Schistosoma curassoni</name>
    <dbReference type="NCBI Taxonomy" id="6186"/>
    <lineage>
        <taxon>Eukaryota</taxon>
        <taxon>Metazoa</taxon>
        <taxon>Spiralia</taxon>
        <taxon>Lophotrochozoa</taxon>
        <taxon>Platyhelminthes</taxon>
        <taxon>Trematoda</taxon>
        <taxon>Digenea</taxon>
        <taxon>Strigeidida</taxon>
        <taxon>Schistosomatoidea</taxon>
        <taxon>Schistosomatidae</taxon>
        <taxon>Schistosoma</taxon>
    </lineage>
</organism>
<protein>
    <submittedName>
        <fullName evidence="1 3">Uncharacterized protein</fullName>
    </submittedName>
</protein>
<evidence type="ECO:0000313" key="2">
    <source>
        <dbReference type="Proteomes" id="UP000279833"/>
    </source>
</evidence>